<dbReference type="PIRSF" id="PIRSF005719">
    <property type="entry name" value="SMC"/>
    <property type="match status" value="1"/>
</dbReference>
<dbReference type="Gene3D" id="3.40.50.300">
    <property type="entry name" value="P-loop containing nucleotide triphosphate hydrolases"/>
    <property type="match status" value="2"/>
</dbReference>
<dbReference type="AlphaFoldDB" id="A0A226EXR4"/>
<accession>A0A226EXR4</accession>
<dbReference type="EMBL" id="LNIX01000001">
    <property type="protein sequence ID" value="OXA61621.1"/>
    <property type="molecule type" value="Genomic_DNA"/>
</dbReference>
<name>A0A226EXR4_FOLCA</name>
<organism evidence="5 6">
    <name type="scientific">Folsomia candida</name>
    <name type="common">Springtail</name>
    <dbReference type="NCBI Taxonomy" id="158441"/>
    <lineage>
        <taxon>Eukaryota</taxon>
        <taxon>Metazoa</taxon>
        <taxon>Ecdysozoa</taxon>
        <taxon>Arthropoda</taxon>
        <taxon>Hexapoda</taxon>
        <taxon>Collembola</taxon>
        <taxon>Entomobryomorpha</taxon>
        <taxon>Isotomoidea</taxon>
        <taxon>Isotomidae</taxon>
        <taxon>Proisotominae</taxon>
        <taxon>Folsomia</taxon>
    </lineage>
</organism>
<feature type="coiled-coil region" evidence="3">
    <location>
        <begin position="841"/>
        <end position="868"/>
    </location>
</feature>
<dbReference type="Gene3D" id="3.30.70.1620">
    <property type="match status" value="1"/>
</dbReference>
<evidence type="ECO:0000256" key="1">
    <source>
        <dbReference type="ARBA" id="ARBA00023054"/>
    </source>
</evidence>
<comment type="subcellular location">
    <subcellularLocation>
        <location evidence="2">Nucleus</location>
    </subcellularLocation>
</comment>
<dbReference type="STRING" id="158441.A0A226EXR4"/>
<dbReference type="Proteomes" id="UP000198287">
    <property type="component" value="Unassembled WGS sequence"/>
</dbReference>
<feature type="domain" description="SMC hinge" evidence="4">
    <location>
        <begin position="581"/>
        <end position="695"/>
    </location>
</feature>
<dbReference type="SUPFAM" id="SSF52540">
    <property type="entry name" value="P-loop containing nucleoside triphosphate hydrolases"/>
    <property type="match status" value="1"/>
</dbReference>
<dbReference type="Pfam" id="PF06470">
    <property type="entry name" value="SMC_hinge"/>
    <property type="match status" value="1"/>
</dbReference>
<dbReference type="PANTHER" id="PTHR43977">
    <property type="entry name" value="STRUCTURAL MAINTENANCE OF CHROMOSOMES PROTEIN 3"/>
    <property type="match status" value="1"/>
</dbReference>
<dbReference type="InterPro" id="IPR010935">
    <property type="entry name" value="SMC_hinge"/>
</dbReference>
<dbReference type="InterPro" id="IPR024704">
    <property type="entry name" value="SMC"/>
</dbReference>
<reference evidence="5 6" key="1">
    <citation type="submission" date="2015-12" db="EMBL/GenBank/DDBJ databases">
        <title>The genome of Folsomia candida.</title>
        <authorList>
            <person name="Faddeeva A."/>
            <person name="Derks M.F."/>
            <person name="Anvar Y."/>
            <person name="Smit S."/>
            <person name="Van Straalen N."/>
            <person name="Roelofs D."/>
        </authorList>
    </citation>
    <scope>NUCLEOTIDE SEQUENCE [LARGE SCALE GENOMIC DNA]</scope>
    <source>
        <strain evidence="5 6">VU population</strain>
        <tissue evidence="5">Whole body</tissue>
    </source>
</reference>
<dbReference type="GO" id="GO:0016887">
    <property type="term" value="F:ATP hydrolysis activity"/>
    <property type="evidence" value="ECO:0007669"/>
    <property type="project" value="InterPro"/>
</dbReference>
<dbReference type="InterPro" id="IPR036277">
    <property type="entry name" value="SMC_hinge_sf"/>
</dbReference>
<protein>
    <recommendedName>
        <fullName evidence="2">Structural maintenance of chromosomes protein</fullName>
    </recommendedName>
</protein>
<evidence type="ECO:0000259" key="4">
    <source>
        <dbReference type="SMART" id="SM00968"/>
    </source>
</evidence>
<feature type="coiled-coil region" evidence="3">
    <location>
        <begin position="938"/>
        <end position="986"/>
    </location>
</feature>
<feature type="coiled-coil region" evidence="3">
    <location>
        <begin position="451"/>
        <end position="506"/>
    </location>
</feature>
<dbReference type="Pfam" id="PF02463">
    <property type="entry name" value="SMC_N"/>
    <property type="match status" value="1"/>
</dbReference>
<dbReference type="InterPro" id="IPR027417">
    <property type="entry name" value="P-loop_NTPase"/>
</dbReference>
<dbReference type="SUPFAM" id="SSF58104">
    <property type="entry name" value="Methyl-accepting chemotaxis protein (MCP) signaling domain"/>
    <property type="match status" value="1"/>
</dbReference>
<dbReference type="SMART" id="SM00968">
    <property type="entry name" value="SMC_hinge"/>
    <property type="match status" value="1"/>
</dbReference>
<comment type="caution">
    <text evidence="5">The sequence shown here is derived from an EMBL/GenBank/DDBJ whole genome shotgun (WGS) entry which is preliminary data.</text>
</comment>
<proteinExistence type="inferred from homology"/>
<dbReference type="GO" id="GO:0005524">
    <property type="term" value="F:ATP binding"/>
    <property type="evidence" value="ECO:0007669"/>
    <property type="project" value="InterPro"/>
</dbReference>
<comment type="similarity">
    <text evidence="2">Belongs to the SMC family.</text>
</comment>
<dbReference type="OMA" id="GQKTVCA"/>
<dbReference type="SUPFAM" id="SSF75553">
    <property type="entry name" value="Smc hinge domain"/>
    <property type="match status" value="1"/>
</dbReference>
<dbReference type="OrthoDB" id="431497at2759"/>
<feature type="coiled-coil region" evidence="3">
    <location>
        <begin position="1033"/>
        <end position="1081"/>
    </location>
</feature>
<evidence type="ECO:0000313" key="5">
    <source>
        <dbReference type="EMBL" id="OXA61621.1"/>
    </source>
</evidence>
<dbReference type="GO" id="GO:0005634">
    <property type="term" value="C:nucleus"/>
    <property type="evidence" value="ECO:0007669"/>
    <property type="project" value="UniProtKB-SubCell"/>
</dbReference>
<keyword evidence="2" id="KW-0539">Nucleus</keyword>
<evidence type="ECO:0000256" key="2">
    <source>
        <dbReference type="PIRNR" id="PIRNR005719"/>
    </source>
</evidence>
<evidence type="ECO:0000313" key="6">
    <source>
        <dbReference type="Proteomes" id="UP000198287"/>
    </source>
</evidence>
<evidence type="ECO:0000256" key="3">
    <source>
        <dbReference type="SAM" id="Coils"/>
    </source>
</evidence>
<dbReference type="Gene3D" id="1.20.1060.20">
    <property type="match status" value="1"/>
</dbReference>
<keyword evidence="1 3" id="KW-0175">Coiled coil</keyword>
<dbReference type="GO" id="GO:0005694">
    <property type="term" value="C:chromosome"/>
    <property type="evidence" value="ECO:0007669"/>
    <property type="project" value="InterPro"/>
</dbReference>
<dbReference type="InterPro" id="IPR003395">
    <property type="entry name" value="RecF/RecN/SMC_N"/>
</dbReference>
<gene>
    <name evidence="5" type="ORF">Fcan01_03256</name>
</gene>
<keyword evidence="6" id="KW-1185">Reference proteome</keyword>
<feature type="coiled-coil region" evidence="3">
    <location>
        <begin position="362"/>
        <end position="422"/>
    </location>
</feature>
<sequence length="1260" mass="143265">MTAKRSKRLTFPTPSHPLHSLLTDSLPAGHPFQLSPRLLPPFLFPNKSGAASPNTPLGLPPPLPKVRNVVVCGFKSYKEKTIIKDIDPGFNIIVGLNGSGKSNLFAAIEFALTLEYRHLRPQARSALLYQGHGNKINDPAFVEITFDNTDKKLPVNADTVVFRRMIAAKKDKFYCNGKEISNAKQFLDVAGFMNPYFIVRQGKVQELAVGTDAFRLKLLEDVTGSTSYEQKLEDYRKSVDDGDAKKTEMEKCLTDLKDRQDSLANEATELKQYLKWDSKRRSIEQILNQREMASAQTALKSCEAEREKVSEQVEPIQKEWQELKKDEQTVTQNLANVASKYERVQAKREIVDSEVLSLVSEKERLKNLREEFLSQSKNLSKKQVNAQLKKLQSVLSEMELELAEAKNELELAKSNELNVEQRVISKDSKLRILESRLGGEFLDSKEIVVLISNIKKDIEKNSKKLDSMKKTLATLENSKKTVTRNLEGIQEEHNNIRIELAKLQKASTHPDAELFKAEKARREMWKTLNEVEQKMSNEKGVRLALMEHLQRKVGREAINGWEGVHLAIEELRKNGEDEIVEGYYGLVIENIECEDSFDLAVETAGGIKLFNHVVKNRKVGMRILKEFNRLKLRGAPTFIPIDDIQVPVITYPPDHRDHRPLMNDINCSPGLEKLVSFIFGPILLCRELSDATSLAKIHKITCVTTAGDKVFRTGPISGGYMELGLGKLELQRAKAKSDQSLESLSHRKFNAESQLEKLEKHIAEAGSASVNRESKKCVLMAKKDDSACKLKRFEVELKSIEVSFTNTQKETERLSREIYELTCRKTNYEAELERQSQSTPSQSDRKMVSNLRNKLKKLTKEKKEIFSKRMNIEKVITSLTLKIQQQHTLVEEERFKELELHSSQEHGQRLSDINEMIDSITDQINKKISESNNIAESIPQLAAKRSKLKAQLDNLDDKEKKIMKSRNQVERRLDKLCTEALGLNQKLQEITEAGTKFATVPGDSNKFQNESSKVLYEKLKKINKYIGGVSGVNQKAAEQYQELVEQYAAFKENLEQLCTARDEMDQLVADLEEKRADAILKNFRVLQQQFKEIFSQIVPKGIAELILYGKNFHVDSETLDSDKIRKLLGRGVAEGLKINVNFINNRLPEMCNIIQLSGGQKSVVALCLILAIQKIDPVPFYLFDEVDQALDPQYRAEVTKVIHGLSSEFNLQFICTTFRREFLSDADKFYGVSMTNKCSTVRPVDIHEAVTFVEHSSQPE</sequence>
<dbReference type="GO" id="GO:0051276">
    <property type="term" value="P:chromosome organization"/>
    <property type="evidence" value="ECO:0007669"/>
    <property type="project" value="InterPro"/>
</dbReference>